<reference evidence="2 3" key="1">
    <citation type="journal article" date="2019" name="Nat. Ecol. Evol.">
        <title>Megaphylogeny resolves global patterns of mushroom evolution.</title>
        <authorList>
            <person name="Varga T."/>
            <person name="Krizsan K."/>
            <person name="Foldi C."/>
            <person name="Dima B."/>
            <person name="Sanchez-Garcia M."/>
            <person name="Sanchez-Ramirez S."/>
            <person name="Szollosi G.J."/>
            <person name="Szarkandi J.G."/>
            <person name="Papp V."/>
            <person name="Albert L."/>
            <person name="Andreopoulos W."/>
            <person name="Angelini C."/>
            <person name="Antonin V."/>
            <person name="Barry K.W."/>
            <person name="Bougher N.L."/>
            <person name="Buchanan P."/>
            <person name="Buyck B."/>
            <person name="Bense V."/>
            <person name="Catcheside P."/>
            <person name="Chovatia M."/>
            <person name="Cooper J."/>
            <person name="Damon W."/>
            <person name="Desjardin D."/>
            <person name="Finy P."/>
            <person name="Geml J."/>
            <person name="Haridas S."/>
            <person name="Hughes K."/>
            <person name="Justo A."/>
            <person name="Karasinski D."/>
            <person name="Kautmanova I."/>
            <person name="Kiss B."/>
            <person name="Kocsube S."/>
            <person name="Kotiranta H."/>
            <person name="LaButti K.M."/>
            <person name="Lechner B.E."/>
            <person name="Liimatainen K."/>
            <person name="Lipzen A."/>
            <person name="Lukacs Z."/>
            <person name="Mihaltcheva S."/>
            <person name="Morgado L.N."/>
            <person name="Niskanen T."/>
            <person name="Noordeloos M.E."/>
            <person name="Ohm R.A."/>
            <person name="Ortiz-Santana B."/>
            <person name="Ovrebo C."/>
            <person name="Racz N."/>
            <person name="Riley R."/>
            <person name="Savchenko A."/>
            <person name="Shiryaev A."/>
            <person name="Soop K."/>
            <person name="Spirin V."/>
            <person name="Szebenyi C."/>
            <person name="Tomsovsky M."/>
            <person name="Tulloss R.E."/>
            <person name="Uehling J."/>
            <person name="Grigoriev I.V."/>
            <person name="Vagvolgyi C."/>
            <person name="Papp T."/>
            <person name="Martin F.M."/>
            <person name="Miettinen O."/>
            <person name="Hibbett D.S."/>
            <person name="Nagy L.G."/>
        </authorList>
    </citation>
    <scope>NUCLEOTIDE SEQUENCE [LARGE SCALE GENOMIC DNA]</scope>
    <source>
        <strain evidence="2 3">CBS 309.79</strain>
    </source>
</reference>
<evidence type="ECO:0000313" key="3">
    <source>
        <dbReference type="Proteomes" id="UP000305067"/>
    </source>
</evidence>
<feature type="region of interest" description="Disordered" evidence="1">
    <location>
        <begin position="56"/>
        <end position="197"/>
    </location>
</feature>
<gene>
    <name evidence="2" type="ORF">BDV98DRAFT_659317</name>
</gene>
<evidence type="ECO:0000256" key="1">
    <source>
        <dbReference type="SAM" id="MobiDB-lite"/>
    </source>
</evidence>
<dbReference type="AlphaFoldDB" id="A0A5C3Q260"/>
<name>A0A5C3Q260_9AGAR</name>
<evidence type="ECO:0000313" key="2">
    <source>
        <dbReference type="EMBL" id="TFK96185.1"/>
    </source>
</evidence>
<feature type="non-terminal residue" evidence="2">
    <location>
        <position position="197"/>
    </location>
</feature>
<sequence length="197" mass="21555">MPMNMQPYMYPTSSGAPPCRAYYSQNVATHRGCRGNVVGTTVTRYTAMDYGQQHLYSSSDSDSSDELARHAPSQTRSGAQQAGAPSHYQIARSPNRRPHIEGGPGDEEFTASVRNHVGFHSTPSPVPQQRRLSAPPRPTAPTPQNADSRPRQPPQILDPTHRDFMQSNSASRRENQPPLTAGPTRNVAHSSIDVGRT</sequence>
<organism evidence="2 3">
    <name type="scientific">Pterulicium gracile</name>
    <dbReference type="NCBI Taxonomy" id="1884261"/>
    <lineage>
        <taxon>Eukaryota</taxon>
        <taxon>Fungi</taxon>
        <taxon>Dikarya</taxon>
        <taxon>Basidiomycota</taxon>
        <taxon>Agaricomycotina</taxon>
        <taxon>Agaricomycetes</taxon>
        <taxon>Agaricomycetidae</taxon>
        <taxon>Agaricales</taxon>
        <taxon>Pleurotineae</taxon>
        <taxon>Pterulaceae</taxon>
        <taxon>Pterulicium</taxon>
    </lineage>
</organism>
<dbReference type="EMBL" id="ML178865">
    <property type="protein sequence ID" value="TFK96185.1"/>
    <property type="molecule type" value="Genomic_DNA"/>
</dbReference>
<keyword evidence="3" id="KW-1185">Reference proteome</keyword>
<accession>A0A5C3Q260</accession>
<proteinExistence type="predicted"/>
<dbReference type="Proteomes" id="UP000305067">
    <property type="component" value="Unassembled WGS sequence"/>
</dbReference>
<protein>
    <submittedName>
        <fullName evidence="2">Uncharacterized protein</fullName>
    </submittedName>
</protein>